<reference evidence="6 7" key="1">
    <citation type="journal article" date="2016" name="Microbes Environ.">
        <title>Phylogenetically diverse aerobic anoxygenic phototrophic bacteria isolated from epilithic biofilms in Tama river, Japan.</title>
        <authorList>
            <person name="Hirose S."/>
            <person name="Matsuura K."/>
            <person name="Haruta S."/>
        </authorList>
    </citation>
    <scope>NUCLEOTIDE SEQUENCE [LARGE SCALE GENOMIC DNA]</scope>
    <source>
        <strain evidence="6 7">S08</strain>
    </source>
</reference>
<dbReference type="InterPro" id="IPR013249">
    <property type="entry name" value="RNA_pol_sigma70_r4_t2"/>
</dbReference>
<protein>
    <recommendedName>
        <fullName evidence="5">RNA polymerase sigma factor 70 region 4 type 2 domain-containing protein</fullName>
    </recommendedName>
</protein>
<evidence type="ECO:0000259" key="5">
    <source>
        <dbReference type="Pfam" id="PF08281"/>
    </source>
</evidence>
<comment type="similarity">
    <text evidence="1">Belongs to the sigma-70 factor family. ECF subfamily.</text>
</comment>
<sequence>MQRLEDRPADPAPKRRVETAVHDTLVADFEAIRRWVLRRCQSDVQAAGEILAAFCLRALTRAPEVRDAAAVRGWLAIVLRTTVADHWRSARAERRRVRSDDPQTLERREEYTLPHPMSSRHSEPCDCLPDVVAQLRQGERDLLQVIDLGGGDRAQHAERLGLTRNALDVRLHRARAALRTAFLAHCDACSEGGSFDPSACPSPAAHGV</sequence>
<keyword evidence="2" id="KW-0805">Transcription regulation</keyword>
<dbReference type="PANTHER" id="PTHR43133:SF62">
    <property type="entry name" value="RNA POLYMERASE SIGMA FACTOR SIGZ"/>
    <property type="match status" value="1"/>
</dbReference>
<dbReference type="SUPFAM" id="SSF88659">
    <property type="entry name" value="Sigma3 and sigma4 domains of RNA polymerase sigma factors"/>
    <property type="match status" value="1"/>
</dbReference>
<keyword evidence="4" id="KW-0804">Transcription</keyword>
<evidence type="ECO:0000256" key="4">
    <source>
        <dbReference type="ARBA" id="ARBA00023163"/>
    </source>
</evidence>
<evidence type="ECO:0000313" key="6">
    <source>
        <dbReference type="EMBL" id="BDG71650.1"/>
    </source>
</evidence>
<dbReference type="InterPro" id="IPR014284">
    <property type="entry name" value="RNA_pol_sigma-70_dom"/>
</dbReference>
<proteinExistence type="inferred from homology"/>
<dbReference type="NCBIfam" id="TIGR02937">
    <property type="entry name" value="sigma70-ECF"/>
    <property type="match status" value="1"/>
</dbReference>
<dbReference type="InterPro" id="IPR039425">
    <property type="entry name" value="RNA_pol_sigma-70-like"/>
</dbReference>
<evidence type="ECO:0000256" key="1">
    <source>
        <dbReference type="ARBA" id="ARBA00010641"/>
    </source>
</evidence>
<evidence type="ECO:0000256" key="3">
    <source>
        <dbReference type="ARBA" id="ARBA00023082"/>
    </source>
</evidence>
<dbReference type="Pfam" id="PF08281">
    <property type="entry name" value="Sigma70_r4_2"/>
    <property type="match status" value="1"/>
</dbReference>
<keyword evidence="3" id="KW-0731">Sigma factor</keyword>
<dbReference type="InterPro" id="IPR013325">
    <property type="entry name" value="RNA_pol_sigma_r2"/>
</dbReference>
<name>A0ABM7Y1G6_9PROT</name>
<evidence type="ECO:0000313" key="7">
    <source>
        <dbReference type="Proteomes" id="UP000831327"/>
    </source>
</evidence>
<dbReference type="Proteomes" id="UP000831327">
    <property type="component" value="Chromosome"/>
</dbReference>
<dbReference type="PANTHER" id="PTHR43133">
    <property type="entry name" value="RNA POLYMERASE ECF-TYPE SIGMA FACTO"/>
    <property type="match status" value="1"/>
</dbReference>
<feature type="domain" description="RNA polymerase sigma factor 70 region 4 type 2" evidence="5">
    <location>
        <begin position="126"/>
        <end position="178"/>
    </location>
</feature>
<dbReference type="Gene3D" id="1.10.10.10">
    <property type="entry name" value="Winged helix-like DNA-binding domain superfamily/Winged helix DNA-binding domain"/>
    <property type="match status" value="1"/>
</dbReference>
<dbReference type="InterPro" id="IPR036388">
    <property type="entry name" value="WH-like_DNA-bd_sf"/>
</dbReference>
<evidence type="ECO:0000256" key="2">
    <source>
        <dbReference type="ARBA" id="ARBA00023015"/>
    </source>
</evidence>
<gene>
    <name evidence="6" type="ORF">Rmf_15790</name>
</gene>
<dbReference type="InterPro" id="IPR013324">
    <property type="entry name" value="RNA_pol_sigma_r3/r4-like"/>
</dbReference>
<dbReference type="RefSeq" id="WP_244458899.1">
    <property type="nucleotide sequence ID" value="NZ_AP025637.1"/>
</dbReference>
<organism evidence="6 7">
    <name type="scientific">Roseomonas fluvialis</name>
    <dbReference type="NCBI Taxonomy" id="1750527"/>
    <lineage>
        <taxon>Bacteria</taxon>
        <taxon>Pseudomonadati</taxon>
        <taxon>Pseudomonadota</taxon>
        <taxon>Alphaproteobacteria</taxon>
        <taxon>Acetobacterales</taxon>
        <taxon>Roseomonadaceae</taxon>
        <taxon>Roseomonas</taxon>
    </lineage>
</organism>
<dbReference type="Gene3D" id="1.10.1740.10">
    <property type="match status" value="1"/>
</dbReference>
<dbReference type="SUPFAM" id="SSF88946">
    <property type="entry name" value="Sigma2 domain of RNA polymerase sigma factors"/>
    <property type="match status" value="1"/>
</dbReference>
<dbReference type="EMBL" id="AP025637">
    <property type="protein sequence ID" value="BDG71650.1"/>
    <property type="molecule type" value="Genomic_DNA"/>
</dbReference>
<keyword evidence="7" id="KW-1185">Reference proteome</keyword>
<accession>A0ABM7Y1G6</accession>